<evidence type="ECO:0000313" key="2">
    <source>
        <dbReference type="Proteomes" id="UP000537718"/>
    </source>
</evidence>
<dbReference type="EMBL" id="JACHCF010000018">
    <property type="protein sequence ID" value="MBB5624114.1"/>
    <property type="molecule type" value="Genomic_DNA"/>
</dbReference>
<dbReference type="AlphaFoldDB" id="A0A7W9DMN0"/>
<dbReference type="Proteomes" id="UP000537718">
    <property type="component" value="Unassembled WGS sequence"/>
</dbReference>
<organism evidence="1 2">
    <name type="scientific">Pedobacter cryoconitis</name>
    <dbReference type="NCBI Taxonomy" id="188932"/>
    <lineage>
        <taxon>Bacteria</taxon>
        <taxon>Pseudomonadati</taxon>
        <taxon>Bacteroidota</taxon>
        <taxon>Sphingobacteriia</taxon>
        <taxon>Sphingobacteriales</taxon>
        <taxon>Sphingobacteriaceae</taxon>
        <taxon>Pedobacter</taxon>
    </lineage>
</organism>
<reference evidence="1 2" key="1">
    <citation type="submission" date="2020-08" db="EMBL/GenBank/DDBJ databases">
        <title>Genomic Encyclopedia of Type Strains, Phase IV (KMG-V): Genome sequencing to study the core and pangenomes of soil and plant-associated prokaryotes.</title>
        <authorList>
            <person name="Whitman W."/>
        </authorList>
    </citation>
    <scope>NUCLEOTIDE SEQUENCE [LARGE SCALE GENOMIC DNA]</scope>
    <source>
        <strain evidence="1 2">MP7CTX6</strain>
    </source>
</reference>
<comment type="caution">
    <text evidence="1">The sequence shown here is derived from an EMBL/GenBank/DDBJ whole genome shotgun (WGS) entry which is preliminary data.</text>
</comment>
<accession>A0A7W9DMN0</accession>
<proteinExistence type="predicted"/>
<sequence length="111" mass="12897">MKHIKDVTYTKNDICRLDLSKGEAVILKLGECRYCHLINDVPRFKKNIPIFKELAALDSLKLSNFIFVGKHNGMYKKVFPQVVKRIDSLDDCQKRNLIHFIKDAGRNQVVH</sequence>
<name>A0A7W9DMN0_9SPHI</name>
<gene>
    <name evidence="1" type="ORF">HDE69_005211</name>
</gene>
<evidence type="ECO:0000313" key="1">
    <source>
        <dbReference type="EMBL" id="MBB5624114.1"/>
    </source>
</evidence>
<protein>
    <submittedName>
        <fullName evidence="1">Uncharacterized protein</fullName>
    </submittedName>
</protein>